<accession>A0A0C9S4I3</accession>
<name>A0A0C9S4I3_AMBAM</name>
<sequence length="146" mass="16322">SKSSYTAVMKIAMLPLLFILTACCCIQKGAAKALEISERGESSRAGTADCLSTRHYRISVGSHVDLVDPCIRQYCNESGTHYLRIMKCESQGAPECKDPNRGSNHFPNCCPQIPDCTDNQLQAIREEEMKRKEKQFSDSFKRTPKA</sequence>
<dbReference type="EMBL" id="GBZX01000551">
    <property type="protein sequence ID" value="JAG92189.1"/>
    <property type="molecule type" value="mRNA"/>
</dbReference>
<feature type="chain" id="PRO_5002202601" description="Single domain-containing protein" evidence="4">
    <location>
        <begin position="32"/>
        <end position="146"/>
    </location>
</feature>
<keyword evidence="4" id="KW-0732">Signal</keyword>
<dbReference type="Pfam" id="PF15430">
    <property type="entry name" value="SVWC"/>
    <property type="match status" value="1"/>
</dbReference>
<feature type="region of interest" description="Disordered" evidence="3">
    <location>
        <begin position="127"/>
        <end position="146"/>
    </location>
</feature>
<evidence type="ECO:0000256" key="1">
    <source>
        <dbReference type="ARBA" id="ARBA00004613"/>
    </source>
</evidence>
<evidence type="ECO:0000256" key="3">
    <source>
        <dbReference type="SAM" id="MobiDB-lite"/>
    </source>
</evidence>
<protein>
    <recommendedName>
        <fullName evidence="5">Single domain-containing protein</fullName>
    </recommendedName>
</protein>
<organism evidence="6">
    <name type="scientific">Amblyomma americanum</name>
    <name type="common">Lone star tick</name>
    <dbReference type="NCBI Taxonomy" id="6943"/>
    <lineage>
        <taxon>Eukaryota</taxon>
        <taxon>Metazoa</taxon>
        <taxon>Ecdysozoa</taxon>
        <taxon>Arthropoda</taxon>
        <taxon>Chelicerata</taxon>
        <taxon>Arachnida</taxon>
        <taxon>Acari</taxon>
        <taxon>Parasitiformes</taxon>
        <taxon>Ixodida</taxon>
        <taxon>Ixodoidea</taxon>
        <taxon>Ixodidae</taxon>
        <taxon>Amblyomminae</taxon>
        <taxon>Amblyomma</taxon>
    </lineage>
</organism>
<dbReference type="AlphaFoldDB" id="A0A0C9S4I3"/>
<evidence type="ECO:0000256" key="2">
    <source>
        <dbReference type="ARBA" id="ARBA00022525"/>
    </source>
</evidence>
<feature type="non-terminal residue" evidence="6">
    <location>
        <position position="1"/>
    </location>
</feature>
<feature type="signal peptide" evidence="4">
    <location>
        <begin position="1"/>
        <end position="31"/>
    </location>
</feature>
<evidence type="ECO:0000313" key="6">
    <source>
        <dbReference type="EMBL" id="JAG92189.1"/>
    </source>
</evidence>
<dbReference type="GO" id="GO:0005576">
    <property type="term" value="C:extracellular region"/>
    <property type="evidence" value="ECO:0007669"/>
    <property type="project" value="UniProtKB-SubCell"/>
</dbReference>
<feature type="domain" description="Single" evidence="5">
    <location>
        <begin position="50"/>
        <end position="116"/>
    </location>
</feature>
<reference evidence="6" key="1">
    <citation type="journal article" date="2015" name="PLoS ONE">
        <title>An Insight into the Sialome of the Lone Star Tick, Amblyomma americanum, with a Glimpse on Its Time Dependent Gene Expression.</title>
        <authorList>
            <person name="Karim S."/>
            <person name="Ribeiro J.M."/>
        </authorList>
    </citation>
    <scope>NUCLEOTIDE SEQUENCE</scope>
    <source>
        <tissue evidence="6">Salivary gland</tissue>
    </source>
</reference>
<dbReference type="SMART" id="SM01318">
    <property type="entry name" value="SVWC"/>
    <property type="match status" value="1"/>
</dbReference>
<proteinExistence type="evidence at transcript level"/>
<keyword evidence="2" id="KW-0964">Secreted</keyword>
<evidence type="ECO:0000256" key="4">
    <source>
        <dbReference type="SAM" id="SignalP"/>
    </source>
</evidence>
<dbReference type="InterPro" id="IPR029277">
    <property type="entry name" value="SVWC_dom"/>
</dbReference>
<evidence type="ECO:0000259" key="5">
    <source>
        <dbReference type="SMART" id="SM01318"/>
    </source>
</evidence>
<comment type="subcellular location">
    <subcellularLocation>
        <location evidence="1">Secreted</location>
    </subcellularLocation>
</comment>